<dbReference type="AlphaFoldDB" id="A0A4Q6Y467"/>
<dbReference type="OrthoDB" id="9789963at2"/>
<dbReference type="RefSeq" id="WP_130155935.1">
    <property type="nucleotide sequence ID" value="NZ_SGIS01000008.1"/>
</dbReference>
<name>A0A4Q6Y467_9SPHN</name>
<comment type="caution">
    <text evidence="1">The sequence shown here is derived from an EMBL/GenBank/DDBJ whole genome shotgun (WGS) entry which is preliminary data.</text>
</comment>
<dbReference type="Gene3D" id="3.30.470.20">
    <property type="entry name" value="ATP-grasp fold, B domain"/>
    <property type="match status" value="1"/>
</dbReference>
<keyword evidence="2" id="KW-1185">Reference proteome</keyword>
<evidence type="ECO:0000313" key="2">
    <source>
        <dbReference type="Proteomes" id="UP000292085"/>
    </source>
</evidence>
<dbReference type="Proteomes" id="UP000292085">
    <property type="component" value="Unassembled WGS sequence"/>
</dbReference>
<reference evidence="1 2" key="1">
    <citation type="submission" date="2019-02" db="EMBL/GenBank/DDBJ databases">
        <authorList>
            <person name="Li Y."/>
        </authorList>
    </citation>
    <scope>NUCLEOTIDE SEQUENCE [LARGE SCALE GENOMIC DNA]</scope>
    <source>
        <strain evidence="1 2">3-7</strain>
    </source>
</reference>
<dbReference type="EMBL" id="SGIS01000008">
    <property type="protein sequence ID" value="RZF65102.1"/>
    <property type="molecule type" value="Genomic_DNA"/>
</dbReference>
<gene>
    <name evidence="1" type="ORF">EWE75_06900</name>
</gene>
<accession>A0A4Q6Y467</accession>
<dbReference type="SUPFAM" id="SSF56059">
    <property type="entry name" value="Glutathione synthetase ATP-binding domain-like"/>
    <property type="match status" value="1"/>
</dbReference>
<proteinExistence type="predicted"/>
<sequence length="384" mass="40583">MAFPDTHMVVLGAASGPRHDAFAQACVARFGRAPAVIGWDRFLAEPERLAMMVARGGYLRIDTPDQDVRAIAAVLAAGAGAAAAEAIETVPAGIEAMLAQGDIGSPTQFAFGLAAGVRVAERIAHDAGAAMSTNAADVACAFDKTRTATRFREAGLATPRVLSPVDGFDTLATAMRREKLCRVFVKLRHGSAAAGMVALARHGAQWVAVTTAVLVDGRVRATRAVRRLTDRTEIARLIDRLAPFGLHVEAWVPKLAVDGHIADVRIVCIKGAGAFPVLRTSRHPMTNLHLGGARHPIERLVARIGAAAWAEAVDSARRAAALFPASDVIGIDIAVLNDGRRHRLIEANVFGDFVKDLMVDGRTPYDAQLDRIAQHCATGAQAAA</sequence>
<organism evidence="1 2">
    <name type="scientific">Sphingomonas populi</name>
    <dbReference type="NCBI Taxonomy" id="2484750"/>
    <lineage>
        <taxon>Bacteria</taxon>
        <taxon>Pseudomonadati</taxon>
        <taxon>Pseudomonadota</taxon>
        <taxon>Alphaproteobacteria</taxon>
        <taxon>Sphingomonadales</taxon>
        <taxon>Sphingomonadaceae</taxon>
        <taxon>Sphingomonas</taxon>
    </lineage>
</organism>
<protein>
    <recommendedName>
        <fullName evidence="3">ATP-grasp domain-containing protein</fullName>
    </recommendedName>
</protein>
<dbReference type="InterPro" id="IPR047778">
    <property type="entry name" value="STM4014-like"/>
</dbReference>
<evidence type="ECO:0000313" key="1">
    <source>
        <dbReference type="EMBL" id="RZF65102.1"/>
    </source>
</evidence>
<dbReference type="NCBIfam" id="NF038074">
    <property type="entry name" value="fam_STM4014"/>
    <property type="match status" value="1"/>
</dbReference>
<evidence type="ECO:0008006" key="3">
    <source>
        <dbReference type="Google" id="ProtNLM"/>
    </source>
</evidence>